<evidence type="ECO:0000256" key="7">
    <source>
        <dbReference type="ARBA" id="ARBA00022827"/>
    </source>
</evidence>
<evidence type="ECO:0000313" key="11">
    <source>
        <dbReference type="EMBL" id="GFO12884.1"/>
    </source>
</evidence>
<keyword evidence="4" id="KW-0285">Flavoprotein</keyword>
<keyword evidence="6" id="KW-0479">Metal-binding</keyword>
<dbReference type="InterPro" id="IPR024932">
    <property type="entry name" value="ApbE"/>
</dbReference>
<evidence type="ECO:0000256" key="4">
    <source>
        <dbReference type="ARBA" id="ARBA00022630"/>
    </source>
</evidence>
<sequence length="241" mass="26283">MQTSLTSAFSLSKFTEGKFDPTVYPLVALWGFYNQEGNVPNAEEIAEAKQAVGYQKVIMDNATIYLQENMKIDLSAIAKGKAVDLVKEILDQEGVENYLIEIGGEIRVQGRNKNNQKWQIYIISPDRGSSLGSLIVALDNVAIATSGDYLNYFEEKGKKYSHIIDPTTGAPVTHNLASVSVVSEKCEEADALATALLVMGKKAGEAFAEKNNLATYFIYQEGDGFVGLASSAFKKYIGAKK</sequence>
<dbReference type="PANTHER" id="PTHR30040">
    <property type="entry name" value="THIAMINE BIOSYNTHESIS LIPOPROTEIN APBE"/>
    <property type="match status" value="1"/>
</dbReference>
<keyword evidence="12" id="KW-1185">Reference proteome</keyword>
<dbReference type="Gene3D" id="3.10.520.10">
    <property type="entry name" value="ApbE-like domains"/>
    <property type="match status" value="1"/>
</dbReference>
<comment type="cofactor">
    <cofactor evidence="1">
        <name>Mg(2+)</name>
        <dbReference type="ChEBI" id="CHEBI:18420"/>
    </cofactor>
</comment>
<dbReference type="Pfam" id="PF02424">
    <property type="entry name" value="ApbE"/>
    <property type="match status" value="1"/>
</dbReference>
<organism evidence="11 12">
    <name type="scientific">Plakobranchus ocellatus</name>
    <dbReference type="NCBI Taxonomy" id="259542"/>
    <lineage>
        <taxon>Eukaryota</taxon>
        <taxon>Metazoa</taxon>
        <taxon>Spiralia</taxon>
        <taxon>Lophotrochozoa</taxon>
        <taxon>Mollusca</taxon>
        <taxon>Gastropoda</taxon>
        <taxon>Heterobranchia</taxon>
        <taxon>Euthyneura</taxon>
        <taxon>Panpulmonata</taxon>
        <taxon>Sacoglossa</taxon>
        <taxon>Placobranchoidea</taxon>
        <taxon>Plakobranchidae</taxon>
        <taxon>Plakobranchus</taxon>
    </lineage>
</organism>
<dbReference type="InterPro" id="IPR003374">
    <property type="entry name" value="ApbE-like_sf"/>
</dbReference>
<evidence type="ECO:0000256" key="1">
    <source>
        <dbReference type="ARBA" id="ARBA00001946"/>
    </source>
</evidence>
<keyword evidence="7" id="KW-0274">FAD</keyword>
<protein>
    <recommendedName>
        <fullName evidence="3">FAD:protein FMN transferase</fullName>
        <ecNumber evidence="2">2.7.1.180</ecNumber>
    </recommendedName>
    <alternativeName>
        <fullName evidence="9">Flavin transferase</fullName>
    </alternativeName>
</protein>
<evidence type="ECO:0000256" key="8">
    <source>
        <dbReference type="ARBA" id="ARBA00022842"/>
    </source>
</evidence>
<dbReference type="GO" id="GO:0016740">
    <property type="term" value="F:transferase activity"/>
    <property type="evidence" value="ECO:0007669"/>
    <property type="project" value="UniProtKB-KW"/>
</dbReference>
<dbReference type="AlphaFoldDB" id="A0AAV4B3D7"/>
<gene>
    <name evidence="11" type="ORF">PoB_003938900</name>
</gene>
<comment type="caution">
    <text evidence="11">The sequence shown here is derived from an EMBL/GenBank/DDBJ whole genome shotgun (WGS) entry which is preliminary data.</text>
</comment>
<proteinExistence type="predicted"/>
<dbReference type="Proteomes" id="UP000735302">
    <property type="component" value="Unassembled WGS sequence"/>
</dbReference>
<evidence type="ECO:0000256" key="2">
    <source>
        <dbReference type="ARBA" id="ARBA00011955"/>
    </source>
</evidence>
<evidence type="ECO:0000256" key="9">
    <source>
        <dbReference type="ARBA" id="ARBA00031306"/>
    </source>
</evidence>
<dbReference type="SUPFAM" id="SSF143631">
    <property type="entry name" value="ApbE-like"/>
    <property type="match status" value="1"/>
</dbReference>
<evidence type="ECO:0000256" key="6">
    <source>
        <dbReference type="ARBA" id="ARBA00022723"/>
    </source>
</evidence>
<dbReference type="GO" id="GO:0046872">
    <property type="term" value="F:metal ion binding"/>
    <property type="evidence" value="ECO:0007669"/>
    <property type="project" value="UniProtKB-KW"/>
</dbReference>
<reference evidence="11 12" key="1">
    <citation type="journal article" date="2021" name="Elife">
        <title>Chloroplast acquisition without the gene transfer in kleptoplastic sea slugs, Plakobranchus ocellatus.</title>
        <authorList>
            <person name="Maeda T."/>
            <person name="Takahashi S."/>
            <person name="Yoshida T."/>
            <person name="Shimamura S."/>
            <person name="Takaki Y."/>
            <person name="Nagai Y."/>
            <person name="Toyoda A."/>
            <person name="Suzuki Y."/>
            <person name="Arimoto A."/>
            <person name="Ishii H."/>
            <person name="Satoh N."/>
            <person name="Nishiyama T."/>
            <person name="Hasebe M."/>
            <person name="Maruyama T."/>
            <person name="Minagawa J."/>
            <person name="Obokata J."/>
            <person name="Shigenobu S."/>
        </authorList>
    </citation>
    <scope>NUCLEOTIDE SEQUENCE [LARGE SCALE GENOMIC DNA]</scope>
</reference>
<evidence type="ECO:0000256" key="5">
    <source>
        <dbReference type="ARBA" id="ARBA00022679"/>
    </source>
</evidence>
<evidence type="ECO:0000313" key="12">
    <source>
        <dbReference type="Proteomes" id="UP000735302"/>
    </source>
</evidence>
<evidence type="ECO:0000256" key="3">
    <source>
        <dbReference type="ARBA" id="ARBA00016337"/>
    </source>
</evidence>
<comment type="catalytic activity">
    <reaction evidence="10">
        <text>L-threonyl-[protein] + FAD = FMN-L-threonyl-[protein] + AMP + H(+)</text>
        <dbReference type="Rhea" id="RHEA:36847"/>
        <dbReference type="Rhea" id="RHEA-COMP:11060"/>
        <dbReference type="Rhea" id="RHEA-COMP:11061"/>
        <dbReference type="ChEBI" id="CHEBI:15378"/>
        <dbReference type="ChEBI" id="CHEBI:30013"/>
        <dbReference type="ChEBI" id="CHEBI:57692"/>
        <dbReference type="ChEBI" id="CHEBI:74257"/>
        <dbReference type="ChEBI" id="CHEBI:456215"/>
        <dbReference type="EC" id="2.7.1.180"/>
    </reaction>
</comment>
<accession>A0AAV4B3D7</accession>
<evidence type="ECO:0000256" key="10">
    <source>
        <dbReference type="ARBA" id="ARBA00048540"/>
    </source>
</evidence>
<dbReference type="EMBL" id="BLXT01004469">
    <property type="protein sequence ID" value="GFO12884.1"/>
    <property type="molecule type" value="Genomic_DNA"/>
</dbReference>
<keyword evidence="8" id="KW-0460">Magnesium</keyword>
<dbReference type="PANTHER" id="PTHR30040:SF2">
    <property type="entry name" value="FAD:PROTEIN FMN TRANSFERASE"/>
    <property type="match status" value="1"/>
</dbReference>
<dbReference type="EC" id="2.7.1.180" evidence="2"/>
<name>A0AAV4B3D7_9GAST</name>
<keyword evidence="5 11" id="KW-0808">Transferase</keyword>